<organism evidence="1 2">
    <name type="scientific">Malus domestica</name>
    <name type="common">Apple</name>
    <name type="synonym">Pyrus malus</name>
    <dbReference type="NCBI Taxonomy" id="3750"/>
    <lineage>
        <taxon>Eukaryota</taxon>
        <taxon>Viridiplantae</taxon>
        <taxon>Streptophyta</taxon>
        <taxon>Embryophyta</taxon>
        <taxon>Tracheophyta</taxon>
        <taxon>Spermatophyta</taxon>
        <taxon>Magnoliopsida</taxon>
        <taxon>eudicotyledons</taxon>
        <taxon>Gunneridae</taxon>
        <taxon>Pentapetalae</taxon>
        <taxon>rosids</taxon>
        <taxon>fabids</taxon>
        <taxon>Rosales</taxon>
        <taxon>Rosaceae</taxon>
        <taxon>Amygdaloideae</taxon>
        <taxon>Maleae</taxon>
        <taxon>Malus</taxon>
    </lineage>
</organism>
<dbReference type="EMBL" id="RDQH01000335">
    <property type="protein sequence ID" value="RXH88701.1"/>
    <property type="molecule type" value="Genomic_DNA"/>
</dbReference>
<comment type="caution">
    <text evidence="1">The sequence shown here is derived from an EMBL/GenBank/DDBJ whole genome shotgun (WGS) entry which is preliminary data.</text>
</comment>
<evidence type="ECO:0000313" key="2">
    <source>
        <dbReference type="Proteomes" id="UP000290289"/>
    </source>
</evidence>
<protein>
    <submittedName>
        <fullName evidence="1">Uncharacterized protein</fullName>
    </submittedName>
</protein>
<name>A0A498J5F7_MALDO</name>
<reference evidence="1 2" key="1">
    <citation type="submission" date="2018-10" db="EMBL/GenBank/DDBJ databases">
        <title>A high-quality apple genome assembly.</title>
        <authorList>
            <person name="Hu J."/>
        </authorList>
    </citation>
    <scope>NUCLEOTIDE SEQUENCE [LARGE SCALE GENOMIC DNA]</scope>
    <source>
        <strain evidence="2">cv. HFTH1</strain>
        <tissue evidence="1">Young leaf</tissue>
    </source>
</reference>
<keyword evidence="2" id="KW-1185">Reference proteome</keyword>
<gene>
    <name evidence="1" type="ORF">DVH24_000300</name>
</gene>
<evidence type="ECO:0000313" key="1">
    <source>
        <dbReference type="EMBL" id="RXH88701.1"/>
    </source>
</evidence>
<dbReference type="AlphaFoldDB" id="A0A498J5F7"/>
<proteinExistence type="predicted"/>
<sequence length="90" mass="10018">MLERRLGTLKIGTYGGGGVGGGWMEEAVRRVKEEGQMKWKVSSSVVLGLAVGMKMMARQSWRSGMVAGEEYFVVMEACFEQRLKLAKEEL</sequence>
<accession>A0A498J5F7</accession>
<dbReference type="Proteomes" id="UP000290289">
    <property type="component" value="Chromosome 9"/>
</dbReference>